<dbReference type="AlphaFoldDB" id="A0A414HMV4"/>
<feature type="transmembrane region" description="Helical" evidence="1">
    <location>
        <begin position="242"/>
        <end position="275"/>
    </location>
</feature>
<keyword evidence="1" id="KW-1133">Transmembrane helix</keyword>
<evidence type="ECO:0000256" key="1">
    <source>
        <dbReference type="SAM" id="Phobius"/>
    </source>
</evidence>
<proteinExistence type="predicted"/>
<comment type="caution">
    <text evidence="2">The sequence shown here is derived from an EMBL/GenBank/DDBJ whole genome shotgun (WGS) entry which is preliminary data.</text>
</comment>
<accession>A0A414HMV4</accession>
<feature type="transmembrane region" description="Helical" evidence="1">
    <location>
        <begin position="166"/>
        <end position="190"/>
    </location>
</feature>
<feature type="transmembrane region" description="Helical" evidence="1">
    <location>
        <begin position="59"/>
        <end position="76"/>
    </location>
</feature>
<sequence>MIKHKKLVRYFVSLAVIVLMVGIAGWTDEKEILFPEMVALTIGLLIIDKWVWCVKPWQIVLLMSVGAAAGICIVRYSPLPYFINLCLAFAFAGICLLVSRTTLIPLISACVLPVLLHTESIVYPSAVLIMCVLAVFIQKMMEKYGFRSQIIHTPGRKPTGKDVARWGILLVFVALISLLAISLDCPYLILPPLMVTFAEMVNSKAGFRSRPTQVFLFLATAATLGTVFQLIGYHYLHLPESLVALGIAVSLFLIFEWTGKFFAPAGALAFIPLLLPREGLAWLPLQATVGVALFIMIAMVVFQQCYKWSRAQLAYCLTPTLLREYMDRRKRCRG</sequence>
<feature type="transmembrane region" description="Helical" evidence="1">
    <location>
        <begin position="111"/>
        <end position="137"/>
    </location>
</feature>
<dbReference type="EMBL" id="QSJP01000008">
    <property type="protein sequence ID" value="RHD88281.1"/>
    <property type="molecule type" value="Genomic_DNA"/>
</dbReference>
<keyword evidence="1" id="KW-0812">Transmembrane</keyword>
<dbReference type="Proteomes" id="UP000284785">
    <property type="component" value="Unassembled WGS sequence"/>
</dbReference>
<gene>
    <name evidence="2" type="ORF">DW780_10945</name>
</gene>
<dbReference type="RefSeq" id="WP_117981572.1">
    <property type="nucleotide sequence ID" value="NZ_CABJDH010000017.1"/>
</dbReference>
<organism evidence="2 3">
    <name type="scientific">Bacteroides thetaiotaomicron</name>
    <dbReference type="NCBI Taxonomy" id="818"/>
    <lineage>
        <taxon>Bacteria</taxon>
        <taxon>Pseudomonadati</taxon>
        <taxon>Bacteroidota</taxon>
        <taxon>Bacteroidia</taxon>
        <taxon>Bacteroidales</taxon>
        <taxon>Bacteroidaceae</taxon>
        <taxon>Bacteroides</taxon>
    </lineage>
</organism>
<reference evidence="2 3" key="1">
    <citation type="submission" date="2018-08" db="EMBL/GenBank/DDBJ databases">
        <title>A genome reference for cultivated species of the human gut microbiota.</title>
        <authorList>
            <person name="Zou Y."/>
            <person name="Xue W."/>
            <person name="Luo G."/>
        </authorList>
    </citation>
    <scope>NUCLEOTIDE SEQUENCE [LARGE SCALE GENOMIC DNA]</scope>
    <source>
        <strain evidence="2 3">AM30-26</strain>
    </source>
</reference>
<keyword evidence="1" id="KW-0472">Membrane</keyword>
<evidence type="ECO:0000313" key="3">
    <source>
        <dbReference type="Proteomes" id="UP000284785"/>
    </source>
</evidence>
<feature type="transmembrane region" description="Helical" evidence="1">
    <location>
        <begin position="282"/>
        <end position="302"/>
    </location>
</feature>
<evidence type="ECO:0000313" key="2">
    <source>
        <dbReference type="EMBL" id="RHD88281.1"/>
    </source>
</evidence>
<feature type="transmembrane region" description="Helical" evidence="1">
    <location>
        <begin position="82"/>
        <end position="99"/>
    </location>
</feature>
<feature type="transmembrane region" description="Helical" evidence="1">
    <location>
        <begin position="7"/>
        <end position="26"/>
    </location>
</feature>
<feature type="transmembrane region" description="Helical" evidence="1">
    <location>
        <begin position="214"/>
        <end position="236"/>
    </location>
</feature>
<protein>
    <submittedName>
        <fullName evidence="2">HPP family protein</fullName>
    </submittedName>
</protein>
<name>A0A414HMV4_BACT4</name>